<dbReference type="Proteomes" id="UP000076532">
    <property type="component" value="Unassembled WGS sequence"/>
</dbReference>
<comment type="cofactor">
    <cofactor evidence="1 7">
        <name>FAD</name>
        <dbReference type="ChEBI" id="CHEBI:57692"/>
    </cofactor>
</comment>
<evidence type="ECO:0000256" key="5">
    <source>
        <dbReference type="ARBA" id="ARBA00023002"/>
    </source>
</evidence>
<feature type="domain" description="Glucose-methanol-choline oxidoreductase N-terminal" evidence="10">
    <location>
        <begin position="330"/>
        <end position="344"/>
    </location>
</feature>
<dbReference type="Pfam" id="PF05199">
    <property type="entry name" value="GMC_oxred_C"/>
    <property type="match status" value="1"/>
</dbReference>
<evidence type="ECO:0000256" key="7">
    <source>
        <dbReference type="PIRSR" id="PIRSR000137-2"/>
    </source>
</evidence>
<dbReference type="InterPro" id="IPR007867">
    <property type="entry name" value="GMC_OxRtase_C"/>
</dbReference>
<gene>
    <name evidence="11" type="ORF">FIBSPDRAFT_744817</name>
</gene>
<dbReference type="InterPro" id="IPR000172">
    <property type="entry name" value="GMC_OxRdtase_N"/>
</dbReference>
<dbReference type="InterPro" id="IPR027424">
    <property type="entry name" value="Glucose_Oxidase_domain_2"/>
</dbReference>
<organism evidence="11 12">
    <name type="scientific">Athelia psychrophila</name>
    <dbReference type="NCBI Taxonomy" id="1759441"/>
    <lineage>
        <taxon>Eukaryota</taxon>
        <taxon>Fungi</taxon>
        <taxon>Dikarya</taxon>
        <taxon>Basidiomycota</taxon>
        <taxon>Agaricomycotina</taxon>
        <taxon>Agaricomycetes</taxon>
        <taxon>Agaricomycetidae</taxon>
        <taxon>Atheliales</taxon>
        <taxon>Atheliaceae</taxon>
        <taxon>Athelia</taxon>
    </lineage>
</organism>
<evidence type="ECO:0000256" key="8">
    <source>
        <dbReference type="SAM" id="MobiDB-lite"/>
    </source>
</evidence>
<dbReference type="Gene3D" id="4.10.450.10">
    <property type="entry name" value="Glucose Oxidase, domain 2"/>
    <property type="match status" value="1"/>
</dbReference>
<keyword evidence="5" id="KW-0560">Oxidoreductase</keyword>
<evidence type="ECO:0000256" key="6">
    <source>
        <dbReference type="PIRSR" id="PIRSR000137-1"/>
    </source>
</evidence>
<dbReference type="SUPFAM" id="SSF51905">
    <property type="entry name" value="FAD/NAD(P)-binding domain"/>
    <property type="match status" value="1"/>
</dbReference>
<feature type="signal peptide" evidence="9">
    <location>
        <begin position="1"/>
        <end position="19"/>
    </location>
</feature>
<evidence type="ECO:0000256" key="1">
    <source>
        <dbReference type="ARBA" id="ARBA00001974"/>
    </source>
</evidence>
<dbReference type="EMBL" id="KV417569">
    <property type="protein sequence ID" value="KZP18770.1"/>
    <property type="molecule type" value="Genomic_DNA"/>
</dbReference>
<feature type="active site" description="Proton donor" evidence="6">
    <location>
        <position position="577"/>
    </location>
</feature>
<reference evidence="11 12" key="1">
    <citation type="journal article" date="2016" name="Mol. Biol. Evol.">
        <title>Comparative Genomics of Early-Diverging Mushroom-Forming Fungi Provides Insights into the Origins of Lignocellulose Decay Capabilities.</title>
        <authorList>
            <person name="Nagy L.G."/>
            <person name="Riley R."/>
            <person name="Tritt A."/>
            <person name="Adam C."/>
            <person name="Daum C."/>
            <person name="Floudas D."/>
            <person name="Sun H."/>
            <person name="Yadav J.S."/>
            <person name="Pangilinan J."/>
            <person name="Larsson K.H."/>
            <person name="Matsuura K."/>
            <person name="Barry K."/>
            <person name="Labutti K."/>
            <person name="Kuo R."/>
            <person name="Ohm R.A."/>
            <person name="Bhattacharya S.S."/>
            <person name="Shirouzu T."/>
            <person name="Yoshinaga Y."/>
            <person name="Martin F.M."/>
            <person name="Grigoriev I.V."/>
            <person name="Hibbett D.S."/>
        </authorList>
    </citation>
    <scope>NUCLEOTIDE SEQUENCE [LARGE SCALE GENOMIC DNA]</scope>
    <source>
        <strain evidence="11 12">CBS 109695</strain>
    </source>
</reference>
<accession>A0A166HEB2</accession>
<dbReference type="GO" id="GO:0050660">
    <property type="term" value="F:flavin adenine dinucleotide binding"/>
    <property type="evidence" value="ECO:0007669"/>
    <property type="project" value="InterPro"/>
</dbReference>
<feature type="compositionally biased region" description="Low complexity" evidence="8">
    <location>
        <begin position="650"/>
        <end position="680"/>
    </location>
</feature>
<dbReference type="SUPFAM" id="SSF54373">
    <property type="entry name" value="FAD-linked reductases, C-terminal domain"/>
    <property type="match status" value="1"/>
</dbReference>
<dbReference type="Gene3D" id="3.50.50.60">
    <property type="entry name" value="FAD/NAD(P)-binding domain"/>
    <property type="match status" value="1"/>
</dbReference>
<sequence length="702" mass="72656">MQLLAFLPVLSALVPHIYARDHKHYDATHLLRIRNIVQETALADSYDFVIAGGGVAGLVLASRLSEDANTTVLVIEAGGTGDDVASSINVPVNCYYDSLLNTAADWAYQTVAQPDAGGRNFACPRGKILGGSSAINGLYLVRPSQIEVDLWSSMIACEPGDSVSAAAWNWDNMFAAMKKTETFTPPSAAIQSEGDIQYNASNHGTTGPLQHSYPGYMYPVVGNWSSTLSAVGVPPSPDAAGGQAWGSYIATSSINPANWTRSYARSAYLDPLPPRANLAVLTGNTVTRLIFSGNSAGGGNLTATQVEYASGASAVRKTVNVGKEVILAGGAVGSPQILMLSGVGPQGVLTFAGVNASLVLPGVGHHLQDHLATGVAWSTSGATDASTYKSQYNATPSTSSPFLSFVNSATAYVNVSTLLGADAVAAFQSNITSFLPTALSTGLVPSTDPTVIAGYEAIYNATANTILTSPVGQVELLLSLTGTASVAVQVALQHPFSQGQIYIDSADPFAYPAINPQYLSHFADTVLIREGLKLARQIGQTAPLSHALGAELSPGSAVNTDAEWDAFIAGAVQTEYHPSGTCAMLPLSQGGVVDANLKVYGLANVRVVDSSVFPIEFSAHLQAPTYALAEQAADIIRAQYNNGSLPWQPAPSVTSSSSSAPTASESTTATPGSSSSGSTPLRPRAIGGVLVALLVVSQAYLV</sequence>
<protein>
    <submittedName>
        <fullName evidence="11">GMC oxidoreductase</fullName>
    </submittedName>
</protein>
<evidence type="ECO:0000259" key="10">
    <source>
        <dbReference type="PROSITE" id="PS00624"/>
    </source>
</evidence>
<keyword evidence="9" id="KW-0732">Signal</keyword>
<keyword evidence="12" id="KW-1185">Reference proteome</keyword>
<evidence type="ECO:0000256" key="3">
    <source>
        <dbReference type="ARBA" id="ARBA00022630"/>
    </source>
</evidence>
<name>A0A166HEB2_9AGAM</name>
<evidence type="ECO:0000313" key="11">
    <source>
        <dbReference type="EMBL" id="KZP18770.1"/>
    </source>
</evidence>
<dbReference type="InterPro" id="IPR036188">
    <property type="entry name" value="FAD/NAD-bd_sf"/>
</dbReference>
<feature type="active site" description="Proton acceptor" evidence="6">
    <location>
        <position position="620"/>
    </location>
</feature>
<evidence type="ECO:0000313" key="12">
    <source>
        <dbReference type="Proteomes" id="UP000076532"/>
    </source>
</evidence>
<keyword evidence="3" id="KW-0285">Flavoprotein</keyword>
<dbReference type="InterPro" id="IPR012132">
    <property type="entry name" value="GMC_OxRdtase"/>
</dbReference>
<dbReference type="Pfam" id="PF00732">
    <property type="entry name" value="GMC_oxred_N"/>
    <property type="match status" value="1"/>
</dbReference>
<comment type="similarity">
    <text evidence="2">Belongs to the GMC oxidoreductase family.</text>
</comment>
<dbReference type="PROSITE" id="PS00624">
    <property type="entry name" value="GMC_OXRED_2"/>
    <property type="match status" value="1"/>
</dbReference>
<dbReference type="OrthoDB" id="269227at2759"/>
<feature type="chain" id="PRO_5007874491" evidence="9">
    <location>
        <begin position="20"/>
        <end position="702"/>
    </location>
</feature>
<proteinExistence type="inferred from homology"/>
<dbReference type="GO" id="GO:0016614">
    <property type="term" value="F:oxidoreductase activity, acting on CH-OH group of donors"/>
    <property type="evidence" value="ECO:0007669"/>
    <property type="project" value="InterPro"/>
</dbReference>
<feature type="region of interest" description="Disordered" evidence="8">
    <location>
        <begin position="647"/>
        <end position="680"/>
    </location>
</feature>
<dbReference type="PANTHER" id="PTHR11552">
    <property type="entry name" value="GLUCOSE-METHANOL-CHOLINE GMC OXIDOREDUCTASE"/>
    <property type="match status" value="1"/>
</dbReference>
<dbReference type="STRING" id="436010.A0A166HEB2"/>
<evidence type="ECO:0000256" key="4">
    <source>
        <dbReference type="ARBA" id="ARBA00022827"/>
    </source>
</evidence>
<dbReference type="PANTHER" id="PTHR11552:SF218">
    <property type="entry name" value="GLUCOSE-METHANOL-CHOLINE OXIDOREDUCTASE N-TERMINAL DOMAIN-CONTAINING PROTEIN"/>
    <property type="match status" value="1"/>
</dbReference>
<dbReference type="AlphaFoldDB" id="A0A166HEB2"/>
<dbReference type="Gene3D" id="3.30.560.10">
    <property type="entry name" value="Glucose Oxidase, domain 3"/>
    <property type="match status" value="1"/>
</dbReference>
<dbReference type="PIRSF" id="PIRSF000137">
    <property type="entry name" value="Alcohol_oxidase"/>
    <property type="match status" value="1"/>
</dbReference>
<evidence type="ECO:0000256" key="9">
    <source>
        <dbReference type="SAM" id="SignalP"/>
    </source>
</evidence>
<feature type="binding site" evidence="7">
    <location>
        <position position="286"/>
    </location>
    <ligand>
        <name>FAD</name>
        <dbReference type="ChEBI" id="CHEBI:57692"/>
    </ligand>
</feature>
<keyword evidence="4 7" id="KW-0274">FAD</keyword>
<evidence type="ECO:0000256" key="2">
    <source>
        <dbReference type="ARBA" id="ARBA00010790"/>
    </source>
</evidence>